<accession>A0A022RAT0</accession>
<proteinExistence type="predicted"/>
<dbReference type="KEGG" id="egt:105958093"/>
<sequence length="149" mass="16500">MDAKSLLLCPSLAPLLRHRAARFFSLSNHSSDAHPRSTSTVLAVARLPSSAASLSPHLLAELSRQLFPPPFAFKLLSLDAKNEEYNGSGKSLCFYSRSAHSLARVHGSCYEHENFTGPPFFAANSCFFEASCCKHEKACHYLLFQKQRP</sequence>
<organism evidence="1 2">
    <name type="scientific">Erythranthe guttata</name>
    <name type="common">Yellow monkey flower</name>
    <name type="synonym">Mimulus guttatus</name>
    <dbReference type="NCBI Taxonomy" id="4155"/>
    <lineage>
        <taxon>Eukaryota</taxon>
        <taxon>Viridiplantae</taxon>
        <taxon>Streptophyta</taxon>
        <taxon>Embryophyta</taxon>
        <taxon>Tracheophyta</taxon>
        <taxon>Spermatophyta</taxon>
        <taxon>Magnoliopsida</taxon>
        <taxon>eudicotyledons</taxon>
        <taxon>Gunneridae</taxon>
        <taxon>Pentapetalae</taxon>
        <taxon>asterids</taxon>
        <taxon>lamiids</taxon>
        <taxon>Lamiales</taxon>
        <taxon>Phrymaceae</taxon>
        <taxon>Erythranthe</taxon>
    </lineage>
</organism>
<name>A0A022RAT0_ERYGU</name>
<evidence type="ECO:0000313" key="1">
    <source>
        <dbReference type="EMBL" id="EYU37356.1"/>
    </source>
</evidence>
<reference evidence="1 2" key="1">
    <citation type="journal article" date="2013" name="Proc. Natl. Acad. Sci. U.S.A.">
        <title>Fine-scale variation in meiotic recombination in Mimulus inferred from population shotgun sequencing.</title>
        <authorList>
            <person name="Hellsten U."/>
            <person name="Wright K.M."/>
            <person name="Jenkins J."/>
            <person name="Shu S."/>
            <person name="Yuan Y."/>
            <person name="Wessler S.R."/>
            <person name="Schmutz J."/>
            <person name="Willis J.H."/>
            <person name="Rokhsar D.S."/>
        </authorList>
    </citation>
    <scope>NUCLEOTIDE SEQUENCE [LARGE SCALE GENOMIC DNA]</scope>
    <source>
        <strain evidence="2">cv. DUN x IM62</strain>
    </source>
</reference>
<dbReference type="PhylomeDB" id="A0A022RAT0"/>
<evidence type="ECO:0000313" key="2">
    <source>
        <dbReference type="Proteomes" id="UP000030748"/>
    </source>
</evidence>
<dbReference type="EMBL" id="KI630540">
    <property type="protein sequence ID" value="EYU37356.1"/>
    <property type="molecule type" value="Genomic_DNA"/>
</dbReference>
<gene>
    <name evidence="1" type="ORF">MIMGU_mgv1a024612mg</name>
</gene>
<protein>
    <submittedName>
        <fullName evidence="1">Uncharacterized protein</fullName>
    </submittedName>
</protein>
<keyword evidence="2" id="KW-1185">Reference proteome</keyword>
<dbReference type="Proteomes" id="UP000030748">
    <property type="component" value="Unassembled WGS sequence"/>
</dbReference>
<dbReference type="AlphaFoldDB" id="A0A022RAT0"/>